<dbReference type="Pfam" id="PF09445">
    <property type="entry name" value="Methyltransf_15"/>
    <property type="match status" value="1"/>
</dbReference>
<evidence type="ECO:0000256" key="4">
    <source>
        <dbReference type="ARBA" id="ARBA00018517"/>
    </source>
</evidence>
<proteinExistence type="inferred from homology"/>
<dbReference type="FunFam" id="3.40.50.150:FF:000066">
    <property type="entry name" value="Trimethylguanosine synthase 1"/>
    <property type="match status" value="1"/>
</dbReference>
<keyword evidence="11" id="KW-0804">Transcription</keyword>
<keyword evidence="10" id="KW-0805">Transcription regulation</keyword>
<dbReference type="AlphaFoldDB" id="A0A8D2IGS2"/>
<evidence type="ECO:0000256" key="8">
    <source>
        <dbReference type="ARBA" id="ARBA00022679"/>
    </source>
</evidence>
<feature type="compositionally biased region" description="Acidic residues" evidence="23">
    <location>
        <begin position="465"/>
        <end position="474"/>
    </location>
</feature>
<evidence type="ECO:0000256" key="16">
    <source>
        <dbReference type="ARBA" id="ARBA00048763"/>
    </source>
</evidence>
<dbReference type="Ensembl" id="ENSVKKT00000000632.1">
    <property type="protein sequence ID" value="ENSVKKP00000000607.1"/>
    <property type="gene ID" value="ENSVKKG00000000537.1"/>
</dbReference>
<dbReference type="GO" id="GO:0005737">
    <property type="term" value="C:cytoplasm"/>
    <property type="evidence" value="ECO:0007669"/>
    <property type="project" value="UniProtKB-SubCell"/>
</dbReference>
<dbReference type="InterPro" id="IPR029063">
    <property type="entry name" value="SAM-dependent_MTases_sf"/>
</dbReference>
<dbReference type="Proteomes" id="UP000694545">
    <property type="component" value="Unplaced"/>
</dbReference>
<name>A0A8D2IGS2_VARKO</name>
<evidence type="ECO:0000256" key="23">
    <source>
        <dbReference type="SAM" id="MobiDB-lite"/>
    </source>
</evidence>
<evidence type="ECO:0000256" key="17">
    <source>
        <dbReference type="ARBA" id="ARBA00049075"/>
    </source>
</evidence>
<protein>
    <recommendedName>
        <fullName evidence="4">Trimethylguanosine synthase</fullName>
    </recommendedName>
    <alternativeName>
        <fullName evidence="18">Cap-specific guanine-N(2) methyltransferase</fullName>
    </alternativeName>
    <alternativeName>
        <fullName evidence="21">Nuclear receptor coactivator 6-interacting protein</fullName>
    </alternativeName>
    <alternativeName>
        <fullName evidence="22">PRIP-interacting protein with methyltransferase motif</fullName>
    </alternativeName>
</protein>
<keyword evidence="25" id="KW-1185">Reference proteome</keyword>
<sequence>MGKRTPDSNWCCTHGEPLPPERPMRAGSPGVVRPARVELPLRSGCGVSMLREAARSLVAAELLLVLRGEDESCADVILCLCSRAFVEDRALYKLGLKGYYFKDVNLGDVQITEDDENEEKYHTFRNADISTSHVSEMEDTELDSETELMKSMGLPVQFGTVTSHKAVVSSEHIGKKGNKVVKKKKKKRMPQKDILEIMQETLEEDLDDNSLSDDPSLTQKEVKTDESCENADILLDDFQRKEKWEKYWHDYGEGLLWQGWQEKHNLNLEVLSIAEPWNNPEVKEEWEQHYSELYWYYWEQFHYWASQGWTVDTAPNSHMETKARKMETKHPEKTQMSIAEQCGEVLDSNLDSLLPSSTACDENPAPDDLCNNNILTEISKINLNSKGAEQSTLENVVYKNGHQRSSITTTERCCPGNSGQMEDSDKGTRERSMPSENGLSNQPASHGSSRAYLDATGGGGSHNDSDDDDDDDEQPPEHKHTKLKRSHELDAEEYPQTDPEEICCLLGLKHGTGQKYGGISGFSERKVTHLNKNMKSKSKFLDMRRTIETKNKHIFFTDEPEVVVVKKSKTLKKVEKFLEEVNKLTEESSQVSVHHTSSDLEEEEDHADSQNNLNLQNNDCLSPESDSGKLERKSIKKSGKEKVVITASDYNTQDPSEEAGRQEECPLGRELVALDIPDYLQMETEGEVNATGKKKKKRLQKKKNRSVRSLPPEIASDPELAKYWAQRYRLFSRFDEGIQLDREGWFSVTPEKIAEHIAERVKQSFKYDIIVDAFCGVGGNAIQFALASKRVIAIDIDPVKISLAHNNAKVYGVADQIEFLCGDFMKLASTLKADVVFLSPPWGGPEYTAAETFDIQTMISPDGFEIFRLSQKITNNIVYFLPRNADIDQVASLAGPGGKVEVEQNFLNNRLKTITAYFGELIRQDGS</sequence>
<evidence type="ECO:0000256" key="2">
    <source>
        <dbReference type="ARBA" id="ARBA00004496"/>
    </source>
</evidence>
<dbReference type="CDD" id="cd02440">
    <property type="entry name" value="AdoMet_MTases"/>
    <property type="match status" value="1"/>
</dbReference>
<reference evidence="24" key="2">
    <citation type="submission" date="2025-09" db="UniProtKB">
        <authorList>
            <consortium name="Ensembl"/>
        </authorList>
    </citation>
    <scope>IDENTIFICATION</scope>
</reference>
<comment type="function">
    <text evidence="19">Catalyzes the 2 serial methylation steps for the conversion of the 7-monomethylguanosine (m(7)G) caps of snRNAs and snoRNAs to a 2,2,7-trimethylguanosine (m(2,2,7)G) cap structure. The enzyme is specific for guanine, and N7 methylation must precede N2 methylation. Hypermethylation of the m7G cap of U snRNAs leads to their concentration in nuclear foci, their colocalization with coilin and the formation of canonical Cajal bodies (CBs). Plays a role in transcriptional regulation.</text>
</comment>
<evidence type="ECO:0000256" key="21">
    <source>
        <dbReference type="ARBA" id="ARBA00079339"/>
    </source>
</evidence>
<feature type="compositionally biased region" description="Basic residues" evidence="23">
    <location>
        <begin position="692"/>
        <end position="706"/>
    </location>
</feature>
<keyword evidence="12" id="KW-0539">Nucleus</keyword>
<dbReference type="Gene3D" id="3.40.50.150">
    <property type="entry name" value="Vaccinia Virus protein VP39"/>
    <property type="match status" value="1"/>
</dbReference>
<keyword evidence="6" id="KW-0597">Phosphoprotein</keyword>
<evidence type="ECO:0000256" key="20">
    <source>
        <dbReference type="ARBA" id="ARBA00064494"/>
    </source>
</evidence>
<feature type="region of interest" description="Disordered" evidence="23">
    <location>
        <begin position="685"/>
        <end position="711"/>
    </location>
</feature>
<keyword evidence="9" id="KW-0949">S-adenosyl-L-methionine</keyword>
<keyword evidence="7" id="KW-0489">Methyltransferase</keyword>
<dbReference type="OMA" id="QSEPHNG"/>
<evidence type="ECO:0000256" key="11">
    <source>
        <dbReference type="ARBA" id="ARBA00023163"/>
    </source>
</evidence>
<evidence type="ECO:0000313" key="25">
    <source>
        <dbReference type="Proteomes" id="UP000694545"/>
    </source>
</evidence>
<feature type="compositionally biased region" description="Polar residues" evidence="23">
    <location>
        <begin position="403"/>
        <end position="421"/>
    </location>
</feature>
<comment type="subunit">
    <text evidence="20">May form homooligomers. Interacts with CREBBP/CBP, EED/WAIT1, EP300/P300, NCOA6/PRIP, PPARBP/PBP and SMN.</text>
</comment>
<feature type="region of interest" description="Disordered" evidence="23">
    <location>
        <begin position="585"/>
        <end position="635"/>
    </location>
</feature>
<dbReference type="GO" id="GO:0071164">
    <property type="term" value="F:RNA cap trimethylguanosine synthase activity"/>
    <property type="evidence" value="ECO:0007669"/>
    <property type="project" value="TreeGrafter"/>
</dbReference>
<comment type="catalytic activity">
    <reaction evidence="14">
        <text>a 5'-end (N(2),N(7)-dimethyl 5'-triphosphoguanosine)-ribonucleoside in snoRNA + S-adenosyl-L-methionine = a 5'-end (N(2),N(2),N(7)-trimethyl 5'-triphosphoguanosine)-ribonucleoside in snoRNA + S-adenosyl-L-homocysteine + H(+)</text>
        <dbReference type="Rhea" id="RHEA:78507"/>
        <dbReference type="Rhea" id="RHEA-COMP:19088"/>
        <dbReference type="Rhea" id="RHEA-COMP:19090"/>
        <dbReference type="ChEBI" id="CHEBI:15378"/>
        <dbReference type="ChEBI" id="CHEBI:57856"/>
        <dbReference type="ChEBI" id="CHEBI:59789"/>
        <dbReference type="ChEBI" id="CHEBI:167623"/>
        <dbReference type="ChEBI" id="CHEBI:172880"/>
    </reaction>
    <physiologicalReaction direction="left-to-right" evidence="14">
        <dbReference type="Rhea" id="RHEA:78508"/>
    </physiologicalReaction>
</comment>
<dbReference type="SUPFAM" id="SSF53335">
    <property type="entry name" value="S-adenosyl-L-methionine-dependent methyltransferases"/>
    <property type="match status" value="1"/>
</dbReference>
<evidence type="ECO:0000256" key="14">
    <source>
        <dbReference type="ARBA" id="ARBA00047418"/>
    </source>
</evidence>
<evidence type="ECO:0000256" key="3">
    <source>
        <dbReference type="ARBA" id="ARBA00004604"/>
    </source>
</evidence>
<comment type="catalytic activity">
    <reaction evidence="17">
        <text>a 5'-end (N(7)-methyl 5'-triphosphoguanosine)-ribonucleoside in snRNA + S-adenosyl-L-methionine = a 5'-end (N(2),N(7)-dimethyl 5'-triphosphoguanosine)-ribonucleoside in snRNA + S-adenosyl-L-homocysteine + H(+)</text>
        <dbReference type="Rhea" id="RHEA:78471"/>
        <dbReference type="Rhea" id="RHEA-COMP:19085"/>
        <dbReference type="Rhea" id="RHEA-COMP:19087"/>
        <dbReference type="ChEBI" id="CHEBI:15378"/>
        <dbReference type="ChEBI" id="CHEBI:57856"/>
        <dbReference type="ChEBI" id="CHEBI:59789"/>
        <dbReference type="ChEBI" id="CHEBI:156461"/>
        <dbReference type="ChEBI" id="CHEBI:172880"/>
    </reaction>
    <physiologicalReaction direction="left-to-right" evidence="17">
        <dbReference type="Rhea" id="RHEA:78472"/>
    </physiologicalReaction>
</comment>
<evidence type="ECO:0000256" key="22">
    <source>
        <dbReference type="ARBA" id="ARBA00081504"/>
    </source>
</evidence>
<evidence type="ECO:0000256" key="12">
    <source>
        <dbReference type="ARBA" id="ARBA00023242"/>
    </source>
</evidence>
<evidence type="ECO:0000256" key="13">
    <source>
        <dbReference type="ARBA" id="ARBA00025783"/>
    </source>
</evidence>
<dbReference type="GO" id="GO:0005730">
    <property type="term" value="C:nucleolus"/>
    <property type="evidence" value="ECO:0007669"/>
    <property type="project" value="UniProtKB-SubCell"/>
</dbReference>
<dbReference type="PANTHER" id="PTHR14741">
    <property type="entry name" value="S-ADENOSYLMETHIONINE-DEPENDENT METHYLTRANSFERASE RELATED"/>
    <property type="match status" value="1"/>
</dbReference>
<evidence type="ECO:0000256" key="6">
    <source>
        <dbReference type="ARBA" id="ARBA00022553"/>
    </source>
</evidence>
<comment type="catalytic activity">
    <reaction evidence="16">
        <text>a 5'-end (N(2),N(7)-dimethyl 5'-triphosphoguanosine)-ribonucleoside in snRNA + S-adenosyl-L-methionine = a 5'-end (N(2),N(2),N(7)-trimethyl 5'-triphosphoguanosine)-ribonucleoside in snRNA + S-adenosyl-L-homocysteine + H(+)</text>
        <dbReference type="Rhea" id="RHEA:78479"/>
        <dbReference type="Rhea" id="RHEA-COMP:19087"/>
        <dbReference type="Rhea" id="RHEA-COMP:19089"/>
        <dbReference type="ChEBI" id="CHEBI:15378"/>
        <dbReference type="ChEBI" id="CHEBI:57856"/>
        <dbReference type="ChEBI" id="CHEBI:59789"/>
        <dbReference type="ChEBI" id="CHEBI:167623"/>
        <dbReference type="ChEBI" id="CHEBI:172880"/>
    </reaction>
    <physiologicalReaction direction="left-to-right" evidence="16">
        <dbReference type="Rhea" id="RHEA:78480"/>
    </physiologicalReaction>
</comment>
<organism evidence="24 25">
    <name type="scientific">Varanus komodoensis</name>
    <name type="common">Komodo dragon</name>
    <dbReference type="NCBI Taxonomy" id="61221"/>
    <lineage>
        <taxon>Eukaryota</taxon>
        <taxon>Metazoa</taxon>
        <taxon>Chordata</taxon>
        <taxon>Craniata</taxon>
        <taxon>Vertebrata</taxon>
        <taxon>Euteleostomi</taxon>
        <taxon>Lepidosauria</taxon>
        <taxon>Squamata</taxon>
        <taxon>Bifurcata</taxon>
        <taxon>Unidentata</taxon>
        <taxon>Episquamata</taxon>
        <taxon>Toxicofera</taxon>
        <taxon>Anguimorpha</taxon>
        <taxon>Paleoanguimorpha</taxon>
        <taxon>Varanoidea</taxon>
        <taxon>Varanidae</taxon>
        <taxon>Varanus</taxon>
    </lineage>
</organism>
<evidence type="ECO:0000256" key="9">
    <source>
        <dbReference type="ARBA" id="ARBA00022691"/>
    </source>
</evidence>
<evidence type="ECO:0000256" key="18">
    <source>
        <dbReference type="ARBA" id="ARBA00049790"/>
    </source>
</evidence>
<dbReference type="PANTHER" id="PTHR14741:SF32">
    <property type="entry name" value="TRIMETHYLGUANOSINE SYNTHASE"/>
    <property type="match status" value="1"/>
</dbReference>
<evidence type="ECO:0000313" key="24">
    <source>
        <dbReference type="Ensembl" id="ENSVKKP00000000607.1"/>
    </source>
</evidence>
<evidence type="ECO:0000256" key="19">
    <source>
        <dbReference type="ARBA" id="ARBA00057179"/>
    </source>
</evidence>
<comment type="subcellular location">
    <subcellularLocation>
        <location evidence="2">Cytoplasm</location>
    </subcellularLocation>
    <subcellularLocation>
        <location evidence="1">Nucleus</location>
        <location evidence="1">Cajal body</location>
    </subcellularLocation>
    <subcellularLocation>
        <location evidence="3">Nucleus</location>
        <location evidence="3">Nucleolus</location>
    </subcellularLocation>
</comment>
<accession>A0A8D2IGS2</accession>
<keyword evidence="8" id="KW-0808">Transferase</keyword>
<evidence type="ECO:0000256" key="1">
    <source>
        <dbReference type="ARBA" id="ARBA00004408"/>
    </source>
</evidence>
<comment type="similarity">
    <text evidence="13">Belongs to the methyltransferase superfamily. Trimethylguanosine synthase family.</text>
</comment>
<reference evidence="24" key="1">
    <citation type="submission" date="2025-08" db="UniProtKB">
        <authorList>
            <consortium name="Ensembl"/>
        </authorList>
    </citation>
    <scope>IDENTIFICATION</scope>
</reference>
<feature type="region of interest" description="Disordered" evidence="23">
    <location>
        <begin position="401"/>
        <end position="496"/>
    </location>
</feature>
<keyword evidence="5" id="KW-0963">Cytoplasm</keyword>
<feature type="compositionally biased region" description="Polar residues" evidence="23">
    <location>
        <begin position="434"/>
        <end position="448"/>
    </location>
</feature>
<evidence type="ECO:0000256" key="10">
    <source>
        <dbReference type="ARBA" id="ARBA00023015"/>
    </source>
</evidence>
<evidence type="ECO:0000256" key="15">
    <source>
        <dbReference type="ARBA" id="ARBA00048740"/>
    </source>
</evidence>
<evidence type="ECO:0000256" key="5">
    <source>
        <dbReference type="ARBA" id="ARBA00022490"/>
    </source>
</evidence>
<gene>
    <name evidence="24" type="primary">TGS1</name>
</gene>
<comment type="catalytic activity">
    <reaction evidence="15">
        <text>a 5'-end (N(7)-methyl 5'-triphosphoguanosine)-ribonucleoside in snoRNA + S-adenosyl-L-methionine = a 5'-end (N(2),N(7)-dimethyl 5'-triphosphoguanosine)-ribonucleoside in snoRNA + S-adenosyl-L-homocysteine + H(+)</text>
        <dbReference type="Rhea" id="RHEA:78475"/>
        <dbReference type="Rhea" id="RHEA-COMP:19086"/>
        <dbReference type="Rhea" id="RHEA-COMP:19088"/>
        <dbReference type="ChEBI" id="CHEBI:15378"/>
        <dbReference type="ChEBI" id="CHEBI:57856"/>
        <dbReference type="ChEBI" id="CHEBI:59789"/>
        <dbReference type="ChEBI" id="CHEBI:156461"/>
        <dbReference type="ChEBI" id="CHEBI:172880"/>
    </reaction>
    <physiologicalReaction direction="left-to-right" evidence="15">
        <dbReference type="Rhea" id="RHEA:78476"/>
    </physiologicalReaction>
</comment>
<dbReference type="InterPro" id="IPR019012">
    <property type="entry name" value="RNA_cap_Gua-N2-MeTrfase"/>
</dbReference>
<evidence type="ECO:0000256" key="7">
    <source>
        <dbReference type="ARBA" id="ARBA00022603"/>
    </source>
</evidence>
<feature type="region of interest" description="Disordered" evidence="23">
    <location>
        <begin position="1"/>
        <end position="27"/>
    </location>
</feature>
<dbReference type="GO" id="GO:0015030">
    <property type="term" value="C:Cajal body"/>
    <property type="evidence" value="ECO:0007669"/>
    <property type="project" value="UniProtKB-SubCell"/>
</dbReference>
<feature type="compositionally biased region" description="Basic and acidic residues" evidence="23">
    <location>
        <begin position="423"/>
        <end position="433"/>
    </location>
</feature>
<feature type="compositionally biased region" description="Basic and acidic residues" evidence="23">
    <location>
        <begin position="626"/>
        <end position="635"/>
    </location>
</feature>